<organism evidence="1 2">
    <name type="scientific">Pandoraea communis</name>
    <dbReference type="NCBI Taxonomy" id="2508297"/>
    <lineage>
        <taxon>Bacteria</taxon>
        <taxon>Pseudomonadati</taxon>
        <taxon>Pseudomonadota</taxon>
        <taxon>Betaproteobacteria</taxon>
        <taxon>Burkholderiales</taxon>
        <taxon>Burkholderiaceae</taxon>
        <taxon>Pandoraea</taxon>
    </lineage>
</organism>
<dbReference type="EMBL" id="CABPSE010000024">
    <property type="protein sequence ID" value="VVE51561.1"/>
    <property type="molecule type" value="Genomic_DNA"/>
</dbReference>
<protein>
    <submittedName>
        <fullName evidence="1">Uncharacterized protein</fullName>
    </submittedName>
</protein>
<gene>
    <name evidence="1" type="ORF">PCO31111_04754</name>
</gene>
<sequence length="116" mass="13141">MKDAILDCMERGEWYTRAAIVDLSAVSKRQVINLVDRLVAEGLLVKRRAVRGEQFSLAITASSNPFRPATLCTPRLPGSYESKPTIAGASYRPQWKPLKAYETYTRSHQQLCKELR</sequence>
<name>A0A5E4YS08_9BURK</name>
<evidence type="ECO:0000313" key="2">
    <source>
        <dbReference type="Proteomes" id="UP000383971"/>
    </source>
</evidence>
<dbReference type="RefSeq" id="WP_150587016.1">
    <property type="nucleotide sequence ID" value="NZ_CABPSE010000024.1"/>
</dbReference>
<reference evidence="1 2" key="1">
    <citation type="submission" date="2019-08" db="EMBL/GenBank/DDBJ databases">
        <authorList>
            <person name="Peeters C."/>
        </authorList>
    </citation>
    <scope>NUCLEOTIDE SEQUENCE [LARGE SCALE GENOMIC DNA]</scope>
    <source>
        <strain evidence="1 2">LMG 31111</strain>
    </source>
</reference>
<accession>A0A5E4YS08</accession>
<dbReference type="AlphaFoldDB" id="A0A5E4YS08"/>
<proteinExistence type="predicted"/>
<dbReference type="Proteomes" id="UP000383971">
    <property type="component" value="Unassembled WGS sequence"/>
</dbReference>
<keyword evidence="2" id="KW-1185">Reference proteome</keyword>
<dbReference type="InterPro" id="IPR036390">
    <property type="entry name" value="WH_DNA-bd_sf"/>
</dbReference>
<evidence type="ECO:0000313" key="1">
    <source>
        <dbReference type="EMBL" id="VVE51561.1"/>
    </source>
</evidence>
<dbReference type="SUPFAM" id="SSF46785">
    <property type="entry name" value="Winged helix' DNA-binding domain"/>
    <property type="match status" value="1"/>
</dbReference>